<accession>A0A097QZW6</accession>
<dbReference type="Gene3D" id="3.10.290.10">
    <property type="entry name" value="RNA-binding S4 domain"/>
    <property type="match status" value="1"/>
</dbReference>
<dbReference type="PATRIC" id="fig|1453496.5.peg.1234"/>
<dbReference type="EMBL" id="CP009706">
    <property type="protein sequence ID" value="AIU72018.1"/>
    <property type="molecule type" value="Genomic_DNA"/>
</dbReference>
<reference evidence="2 3" key="1">
    <citation type="journal article" date="2014" name="Gut Pathog.">
        <title>Gene clusters of Hafnia alvei strain FB1 important in survival and pathogenesis: a draft genome perspective.</title>
        <authorList>
            <person name="Tan J.Y."/>
            <person name="Yin W.F."/>
            <person name="Chan K.G."/>
        </authorList>
    </citation>
    <scope>NUCLEOTIDE SEQUENCE [LARGE SCALE GENOMIC DNA]</scope>
    <source>
        <strain evidence="2 3">FB1</strain>
    </source>
</reference>
<proteinExistence type="predicted"/>
<dbReference type="Proteomes" id="UP000029986">
    <property type="component" value="Chromosome"/>
</dbReference>
<dbReference type="GeneID" id="78451036"/>
<dbReference type="RefSeq" id="WP_025800580.1">
    <property type="nucleotide sequence ID" value="NZ_CP009706.1"/>
</dbReference>
<protein>
    <submittedName>
        <fullName evidence="2">Ribosome-associated protein</fullName>
    </submittedName>
</protein>
<dbReference type="AlphaFoldDB" id="A0A097QZW6"/>
<keyword evidence="1" id="KW-0694">RNA-binding</keyword>
<evidence type="ECO:0000256" key="1">
    <source>
        <dbReference type="PROSITE-ProRule" id="PRU00182"/>
    </source>
</evidence>
<dbReference type="HOGENOM" id="CLU_127162_1_2_6"/>
<name>A0A097QZW6_HAFAL</name>
<sequence>MEIFHLENHPHVELCDLLKLQGWNDSGAAAKNAIADGYVKVDGKIETRKRCKILDGQTVTYNGQSVQVKA</sequence>
<dbReference type="eggNOG" id="COG2501">
    <property type="taxonomic scope" value="Bacteria"/>
</dbReference>
<dbReference type="PROSITE" id="PS50889">
    <property type="entry name" value="S4"/>
    <property type="match status" value="1"/>
</dbReference>
<organism evidence="2 3">
    <name type="scientific">Hafnia alvei FB1</name>
    <dbReference type="NCBI Taxonomy" id="1453496"/>
    <lineage>
        <taxon>Bacteria</taxon>
        <taxon>Pseudomonadati</taxon>
        <taxon>Pseudomonadota</taxon>
        <taxon>Gammaproteobacteria</taxon>
        <taxon>Enterobacterales</taxon>
        <taxon>Hafniaceae</taxon>
        <taxon>Hafnia</taxon>
    </lineage>
</organism>
<dbReference type="OrthoDB" id="9802835at2"/>
<evidence type="ECO:0000313" key="2">
    <source>
        <dbReference type="EMBL" id="AIU72018.1"/>
    </source>
</evidence>
<dbReference type="Pfam" id="PF13275">
    <property type="entry name" value="S4_2"/>
    <property type="match status" value="1"/>
</dbReference>
<dbReference type="CDD" id="cd00165">
    <property type="entry name" value="S4"/>
    <property type="match status" value="1"/>
</dbReference>
<dbReference type="SUPFAM" id="SSF55174">
    <property type="entry name" value="Alpha-L RNA-binding motif"/>
    <property type="match status" value="1"/>
</dbReference>
<dbReference type="InterPro" id="IPR036986">
    <property type="entry name" value="S4_RNA-bd_sf"/>
</dbReference>
<dbReference type="NCBIfam" id="NF008561">
    <property type="entry name" value="PRK11507.1"/>
    <property type="match status" value="1"/>
</dbReference>
<keyword evidence="3" id="KW-1185">Reference proteome</keyword>
<dbReference type="GO" id="GO:0003723">
    <property type="term" value="F:RNA binding"/>
    <property type="evidence" value="ECO:0007669"/>
    <property type="project" value="UniProtKB-KW"/>
</dbReference>
<gene>
    <name evidence="2" type="ORF">AT03_06165</name>
</gene>
<evidence type="ECO:0000313" key="3">
    <source>
        <dbReference type="Proteomes" id="UP000029986"/>
    </source>
</evidence>
<dbReference type="KEGG" id="hav:AT03_06165"/>